<dbReference type="PANTHER" id="PTHR31104">
    <property type="entry name" value="PEPTIDE-N4-(N-ACETYL-BETA-GLUCOSAMINYL)ASPARAGINE AMIDASE A PROTEIN"/>
    <property type="match status" value="1"/>
</dbReference>
<dbReference type="EMBL" id="JBBPBK010000015">
    <property type="protein sequence ID" value="KAK9268417.1"/>
    <property type="molecule type" value="Genomic_DNA"/>
</dbReference>
<dbReference type="Proteomes" id="UP001415857">
    <property type="component" value="Unassembled WGS sequence"/>
</dbReference>
<gene>
    <name evidence="1" type="ORF">L1049_000167</name>
</gene>
<dbReference type="AlphaFoldDB" id="A0AAP0NA32"/>
<keyword evidence="2" id="KW-1185">Reference proteome</keyword>
<comment type="caution">
    <text evidence="1">The sequence shown here is derived from an EMBL/GenBank/DDBJ whole genome shotgun (WGS) entry which is preliminary data.</text>
</comment>
<name>A0AAP0NA32_LIQFO</name>
<protein>
    <submittedName>
        <fullName evidence="1">Uncharacterized protein</fullName>
    </submittedName>
</protein>
<accession>A0AAP0NA32</accession>
<evidence type="ECO:0000313" key="2">
    <source>
        <dbReference type="Proteomes" id="UP001415857"/>
    </source>
</evidence>
<dbReference type="Pfam" id="PF25156">
    <property type="entry name" value="PNGase_A_C"/>
    <property type="match status" value="1"/>
</dbReference>
<proteinExistence type="predicted"/>
<evidence type="ECO:0000313" key="1">
    <source>
        <dbReference type="EMBL" id="KAK9268417.1"/>
    </source>
</evidence>
<dbReference type="InterPro" id="IPR021102">
    <property type="entry name" value="PNGase_A"/>
</dbReference>
<organism evidence="1 2">
    <name type="scientific">Liquidambar formosana</name>
    <name type="common">Formosan gum</name>
    <dbReference type="NCBI Taxonomy" id="63359"/>
    <lineage>
        <taxon>Eukaryota</taxon>
        <taxon>Viridiplantae</taxon>
        <taxon>Streptophyta</taxon>
        <taxon>Embryophyta</taxon>
        <taxon>Tracheophyta</taxon>
        <taxon>Spermatophyta</taxon>
        <taxon>Magnoliopsida</taxon>
        <taxon>eudicotyledons</taxon>
        <taxon>Gunneridae</taxon>
        <taxon>Pentapetalae</taxon>
        <taxon>Saxifragales</taxon>
        <taxon>Altingiaceae</taxon>
        <taxon>Liquidambar</taxon>
    </lineage>
</organism>
<sequence>MTSSIQDFNYSNKMVLGNDANLQIVNQMIDFNKSVYAKLPSFTHLIKSFKRFPFYLYSNYLDQGDGTYLSTANLTLGFNEKKSKSIGNGLSESSLENLQNGQGSMLVKNNLVISGLGSTQQDYSYDSSKFCYFRNVSSSNYTILYDKVGNTCSQRTQPRFDLCLAGGGLFPGRRAFLASDPHDNNKGV</sequence>
<reference evidence="1 2" key="1">
    <citation type="journal article" date="2024" name="Plant J.">
        <title>Genome sequences and population genomics reveal climatic adaptation and genomic divergence between two closely related sweetgum species.</title>
        <authorList>
            <person name="Xu W.Q."/>
            <person name="Ren C.Q."/>
            <person name="Zhang X.Y."/>
            <person name="Comes H.P."/>
            <person name="Liu X.H."/>
            <person name="Li Y.G."/>
            <person name="Kettle C.J."/>
            <person name="Jalonen R."/>
            <person name="Gaisberger H."/>
            <person name="Ma Y.Z."/>
            <person name="Qiu Y.X."/>
        </authorList>
    </citation>
    <scope>NUCLEOTIDE SEQUENCE [LARGE SCALE GENOMIC DNA]</scope>
    <source>
        <strain evidence="1">Hangzhou</strain>
    </source>
</reference>